<dbReference type="EMBL" id="JASGXD010000013">
    <property type="protein sequence ID" value="KAK6001942.1"/>
    <property type="molecule type" value="Genomic_DNA"/>
</dbReference>
<accession>A0ABR0TCS8</accession>
<evidence type="ECO:0000313" key="2">
    <source>
        <dbReference type="EMBL" id="KAK6001942.1"/>
    </source>
</evidence>
<sequence>MSAYITIFESVARFSIQHIGAEKTYEVFTSLVMLLARVKQLQVVVGSSNVLAWLTIPIIATIIISIMASSIAMRVGCPLLMLAILCLVIDAELASYGLSF</sequence>
<feature type="transmembrane region" description="Helical" evidence="1">
    <location>
        <begin position="79"/>
        <end position="98"/>
    </location>
</feature>
<protein>
    <recommendedName>
        <fullName evidence="4">SSD domain-containing protein</fullName>
    </recommendedName>
</protein>
<proteinExistence type="predicted"/>
<evidence type="ECO:0008006" key="4">
    <source>
        <dbReference type="Google" id="ProtNLM"/>
    </source>
</evidence>
<keyword evidence="1" id="KW-0812">Transmembrane</keyword>
<reference evidence="2 3" key="1">
    <citation type="submission" date="2023-11" db="EMBL/GenBank/DDBJ databases">
        <title>Draft genome sequence and annotation of the polyextremotolerant black yeast-like fungus Aureobasidium pullulans NRRL 62042.</title>
        <authorList>
            <person name="Dielentheis-Frenken M.R.E."/>
            <person name="Wibberg D."/>
            <person name="Blank L.M."/>
            <person name="Tiso T."/>
        </authorList>
    </citation>
    <scope>NUCLEOTIDE SEQUENCE [LARGE SCALE GENOMIC DNA]</scope>
    <source>
        <strain evidence="2 3">NRRL 62042</strain>
    </source>
</reference>
<keyword evidence="3" id="KW-1185">Reference proteome</keyword>
<organism evidence="2 3">
    <name type="scientific">Aureobasidium pullulans</name>
    <name type="common">Black yeast</name>
    <name type="synonym">Pullularia pullulans</name>
    <dbReference type="NCBI Taxonomy" id="5580"/>
    <lineage>
        <taxon>Eukaryota</taxon>
        <taxon>Fungi</taxon>
        <taxon>Dikarya</taxon>
        <taxon>Ascomycota</taxon>
        <taxon>Pezizomycotina</taxon>
        <taxon>Dothideomycetes</taxon>
        <taxon>Dothideomycetidae</taxon>
        <taxon>Dothideales</taxon>
        <taxon>Saccotheciaceae</taxon>
        <taxon>Aureobasidium</taxon>
    </lineage>
</organism>
<comment type="caution">
    <text evidence="2">The sequence shown here is derived from an EMBL/GenBank/DDBJ whole genome shotgun (WGS) entry which is preliminary data.</text>
</comment>
<evidence type="ECO:0000313" key="3">
    <source>
        <dbReference type="Proteomes" id="UP001341245"/>
    </source>
</evidence>
<feature type="transmembrane region" description="Helical" evidence="1">
    <location>
        <begin position="50"/>
        <end position="72"/>
    </location>
</feature>
<keyword evidence="1" id="KW-1133">Transmembrane helix</keyword>
<evidence type="ECO:0000256" key="1">
    <source>
        <dbReference type="SAM" id="Phobius"/>
    </source>
</evidence>
<dbReference type="Proteomes" id="UP001341245">
    <property type="component" value="Unassembled WGS sequence"/>
</dbReference>
<name>A0ABR0TCS8_AURPU</name>
<keyword evidence="1" id="KW-0472">Membrane</keyword>
<gene>
    <name evidence="2" type="ORF">QM012_002432</name>
</gene>